<keyword evidence="6" id="KW-1185">Reference proteome</keyword>
<protein>
    <submittedName>
        <fullName evidence="5">Undecaprenyl-phosphate galactosephosphotransferase</fullName>
        <ecNumber evidence="5">2.7.8.6</ecNumber>
    </submittedName>
</protein>
<comment type="similarity">
    <text evidence="1">Belongs to the bacterial sugar transferase family.</text>
</comment>
<dbReference type="GO" id="GO:0000271">
    <property type="term" value="P:polysaccharide biosynthetic process"/>
    <property type="evidence" value="ECO:0007669"/>
    <property type="project" value="UniProtKB-KW"/>
</dbReference>
<dbReference type="AlphaFoldDB" id="V4RA56"/>
<dbReference type="RefSeq" id="WP_023433238.1">
    <property type="nucleotide sequence ID" value="NZ_AWXZ01000039.1"/>
</dbReference>
<evidence type="ECO:0000256" key="1">
    <source>
        <dbReference type="ARBA" id="ARBA00006464"/>
    </source>
</evidence>
<dbReference type="Pfam" id="PF02397">
    <property type="entry name" value="Bac_transf"/>
    <property type="match status" value="1"/>
</dbReference>
<dbReference type="Proteomes" id="UP000017819">
    <property type="component" value="Unassembled WGS sequence"/>
</dbReference>
<keyword evidence="2" id="KW-0270">Exopolysaccharide synthesis</keyword>
<evidence type="ECO:0000313" key="5">
    <source>
        <dbReference type="EMBL" id="ESR23051.1"/>
    </source>
</evidence>
<keyword evidence="3" id="KW-0812">Transmembrane</keyword>
<dbReference type="EC" id="2.7.8.6" evidence="5"/>
<name>V4RA56_9HYPH</name>
<dbReference type="InterPro" id="IPR003362">
    <property type="entry name" value="Bact_transf"/>
</dbReference>
<feature type="domain" description="Bacterial sugar transferase" evidence="4">
    <location>
        <begin position="33"/>
        <end position="221"/>
    </location>
</feature>
<keyword evidence="3" id="KW-1133">Transmembrane helix</keyword>
<dbReference type="GO" id="GO:0047360">
    <property type="term" value="F:undecaprenyl-phosphate galactose phosphotransferase activity"/>
    <property type="evidence" value="ECO:0007669"/>
    <property type="project" value="UniProtKB-EC"/>
</dbReference>
<reference evidence="5 6" key="1">
    <citation type="journal article" date="2014" name="Genome Announc.">
        <title>Draft Genome Sequence of Lutibaculum baratangense Strain AMV1T, Isolated from a Mud Volcano in Andamans, India.</title>
        <authorList>
            <person name="Singh A."/>
            <person name="Sreenivas A."/>
            <person name="Sathyanarayana Reddy G."/>
            <person name="Pinnaka A.K."/>
            <person name="Shivaji S."/>
        </authorList>
    </citation>
    <scope>NUCLEOTIDE SEQUENCE [LARGE SCALE GENOMIC DNA]</scope>
    <source>
        <strain evidence="5 6">AMV1</strain>
    </source>
</reference>
<sequence>MNDIKEAVLAQDGGGSPVLAAAAGFNPGYLSVKRSIDLAGALLIGLALLPLMLVLAVLVAMDGGSPFYTQERLGQHGRTFRIWKFRTMVLDAETRLADLLARDPEARREWTHTQKLKKDPRITPVGGFLRRYSLDELPQLWNVLIGDMSLVGPRPMFEEQRVLYPGTAYFALRPGMTGMWQVSKRNASAFAERSRFDNEYAQLLSFRTDFTILMKTVGVVFRGTGY</sequence>
<proteinExistence type="inferred from homology"/>
<dbReference type="PANTHER" id="PTHR30576:SF0">
    <property type="entry name" value="UNDECAPRENYL-PHOSPHATE N-ACETYLGALACTOSAMINYL 1-PHOSPHATE TRANSFERASE-RELATED"/>
    <property type="match status" value="1"/>
</dbReference>
<evidence type="ECO:0000259" key="4">
    <source>
        <dbReference type="Pfam" id="PF02397"/>
    </source>
</evidence>
<feature type="transmembrane region" description="Helical" evidence="3">
    <location>
        <begin position="38"/>
        <end position="60"/>
    </location>
</feature>
<evidence type="ECO:0000313" key="6">
    <source>
        <dbReference type="Proteomes" id="UP000017819"/>
    </source>
</evidence>
<dbReference type="STRING" id="631454.N177_3119"/>
<evidence type="ECO:0000256" key="3">
    <source>
        <dbReference type="SAM" id="Phobius"/>
    </source>
</evidence>
<keyword evidence="3" id="KW-0472">Membrane</keyword>
<keyword evidence="5" id="KW-0808">Transferase</keyword>
<dbReference type="EMBL" id="AWXZ01000039">
    <property type="protein sequence ID" value="ESR23051.1"/>
    <property type="molecule type" value="Genomic_DNA"/>
</dbReference>
<gene>
    <name evidence="5" type="ORF">N177_3119</name>
</gene>
<dbReference type="PANTHER" id="PTHR30576">
    <property type="entry name" value="COLANIC BIOSYNTHESIS UDP-GLUCOSE LIPID CARRIER TRANSFERASE"/>
    <property type="match status" value="1"/>
</dbReference>
<comment type="caution">
    <text evidence="5">The sequence shown here is derived from an EMBL/GenBank/DDBJ whole genome shotgun (WGS) entry which is preliminary data.</text>
</comment>
<organism evidence="5 6">
    <name type="scientific">Lutibaculum baratangense AMV1</name>
    <dbReference type="NCBI Taxonomy" id="631454"/>
    <lineage>
        <taxon>Bacteria</taxon>
        <taxon>Pseudomonadati</taxon>
        <taxon>Pseudomonadota</taxon>
        <taxon>Alphaproteobacteria</taxon>
        <taxon>Hyphomicrobiales</taxon>
        <taxon>Tepidamorphaceae</taxon>
        <taxon>Lutibaculum</taxon>
    </lineage>
</organism>
<dbReference type="PATRIC" id="fig|631454.5.peg.3079"/>
<evidence type="ECO:0000256" key="2">
    <source>
        <dbReference type="ARBA" id="ARBA00023169"/>
    </source>
</evidence>
<dbReference type="eggNOG" id="COG2148">
    <property type="taxonomic scope" value="Bacteria"/>
</dbReference>
<accession>V4RA56</accession>